<organism evidence="2 3">
    <name type="scientific">Aliikangiella marina</name>
    <dbReference type="NCBI Taxonomy" id="1712262"/>
    <lineage>
        <taxon>Bacteria</taxon>
        <taxon>Pseudomonadati</taxon>
        <taxon>Pseudomonadota</taxon>
        <taxon>Gammaproteobacteria</taxon>
        <taxon>Oceanospirillales</taxon>
        <taxon>Pleioneaceae</taxon>
        <taxon>Aliikangiella</taxon>
    </lineage>
</organism>
<feature type="compositionally biased region" description="Basic and acidic residues" evidence="1">
    <location>
        <begin position="1"/>
        <end position="10"/>
    </location>
</feature>
<dbReference type="Proteomes" id="UP000317839">
    <property type="component" value="Unassembled WGS sequence"/>
</dbReference>
<evidence type="ECO:0000313" key="3">
    <source>
        <dbReference type="Proteomes" id="UP000317839"/>
    </source>
</evidence>
<name>A0A545TGU6_9GAMM</name>
<feature type="region of interest" description="Disordered" evidence="1">
    <location>
        <begin position="1"/>
        <end position="24"/>
    </location>
</feature>
<accession>A0A545TGU6</accession>
<dbReference type="AlphaFoldDB" id="A0A545TGU6"/>
<dbReference type="RefSeq" id="WP_142887796.1">
    <property type="nucleotide sequence ID" value="NZ_VIKR01000001.1"/>
</dbReference>
<keyword evidence="3" id="KW-1185">Reference proteome</keyword>
<dbReference type="EMBL" id="VIKR01000001">
    <property type="protein sequence ID" value="TQV76435.1"/>
    <property type="molecule type" value="Genomic_DNA"/>
</dbReference>
<gene>
    <name evidence="2" type="ORF">FLL45_00265</name>
</gene>
<protein>
    <submittedName>
        <fullName evidence="2">R body protein</fullName>
    </submittedName>
</protein>
<evidence type="ECO:0000256" key="1">
    <source>
        <dbReference type="SAM" id="MobiDB-lite"/>
    </source>
</evidence>
<sequence length="118" mass="12743">MEVERIKIGEPDNPPNKPEDGSGSINILKTIAEQSSMLSNLAMSNLINNNNRSQQNTLQNQSSINQVFISTTSNSVNLVNNLSPSEARCATDVTSNNEVAQSIADLSAALKVKQKDNK</sequence>
<evidence type="ECO:0000313" key="2">
    <source>
        <dbReference type="EMBL" id="TQV76435.1"/>
    </source>
</evidence>
<reference evidence="2 3" key="1">
    <citation type="submission" date="2019-06" db="EMBL/GenBank/DDBJ databases">
        <title>Draft genome of Aliikangiella marina GYP-15.</title>
        <authorList>
            <person name="Wang G."/>
        </authorList>
    </citation>
    <scope>NUCLEOTIDE SEQUENCE [LARGE SCALE GENOMIC DNA]</scope>
    <source>
        <strain evidence="2 3">GYP-15</strain>
    </source>
</reference>
<proteinExistence type="predicted"/>
<comment type="caution">
    <text evidence="2">The sequence shown here is derived from an EMBL/GenBank/DDBJ whole genome shotgun (WGS) entry which is preliminary data.</text>
</comment>